<dbReference type="HOGENOM" id="CLU_083873_7_0_5"/>
<evidence type="ECO:0000256" key="4">
    <source>
        <dbReference type="ARBA" id="ARBA00022989"/>
    </source>
</evidence>
<dbReference type="EMBL" id="AOSK01000001">
    <property type="protein sequence ID" value="EYD78401.1"/>
    <property type="molecule type" value="Genomic_DNA"/>
</dbReference>
<keyword evidence="3 6" id="KW-0812">Transmembrane</keyword>
<evidence type="ECO:0000256" key="1">
    <source>
        <dbReference type="ARBA" id="ARBA00004141"/>
    </source>
</evidence>
<dbReference type="GO" id="GO:0005886">
    <property type="term" value="C:plasma membrane"/>
    <property type="evidence" value="ECO:0007669"/>
    <property type="project" value="TreeGrafter"/>
</dbReference>
<comment type="similarity">
    <text evidence="2">Belongs to the GtrA family.</text>
</comment>
<dbReference type="STRING" id="442562.Rumeso_00012"/>
<evidence type="ECO:0000256" key="2">
    <source>
        <dbReference type="ARBA" id="ARBA00009399"/>
    </source>
</evidence>
<dbReference type="GO" id="GO:0000271">
    <property type="term" value="P:polysaccharide biosynthetic process"/>
    <property type="evidence" value="ECO:0007669"/>
    <property type="project" value="InterPro"/>
</dbReference>
<keyword evidence="4 6" id="KW-1133">Transmembrane helix</keyword>
<accession>A0A017HVJ0</accession>
<evidence type="ECO:0000256" key="3">
    <source>
        <dbReference type="ARBA" id="ARBA00022692"/>
    </source>
</evidence>
<dbReference type="InterPro" id="IPR051401">
    <property type="entry name" value="GtrA_CellWall_Glycosyl"/>
</dbReference>
<sequence length="126" mass="13663">MIGFVALFVDMGALWTALNLIGLDLYVGRVFSYLVAATFTWICNRTLTFVHAGPEGLLRQWSRFIFFNAIGGTVNLAVFVLVAVKLGSAATWPSEIAAILPYFAVACGSASGLAFNFLASKFLVFR</sequence>
<feature type="transmembrane region" description="Helical" evidence="6">
    <location>
        <begin position="20"/>
        <end position="43"/>
    </location>
</feature>
<evidence type="ECO:0000259" key="7">
    <source>
        <dbReference type="Pfam" id="PF04138"/>
    </source>
</evidence>
<name>A0A017HVJ0_9RHOB</name>
<comment type="caution">
    <text evidence="8">The sequence shown here is derived from an EMBL/GenBank/DDBJ whole genome shotgun (WGS) entry which is preliminary data.</text>
</comment>
<feature type="transmembrane region" description="Helical" evidence="6">
    <location>
        <begin position="96"/>
        <end position="119"/>
    </location>
</feature>
<dbReference type="AlphaFoldDB" id="A0A017HVJ0"/>
<dbReference type="RefSeq" id="WP_211262951.1">
    <property type="nucleotide sequence ID" value="NZ_KK088617.1"/>
</dbReference>
<dbReference type="PANTHER" id="PTHR38459:SF1">
    <property type="entry name" value="PROPHAGE BACTOPRENOL-LINKED GLUCOSE TRANSLOCASE HOMOLOG"/>
    <property type="match status" value="1"/>
</dbReference>
<comment type="subcellular location">
    <subcellularLocation>
        <location evidence="1">Membrane</location>
        <topology evidence="1">Multi-pass membrane protein</topology>
    </subcellularLocation>
</comment>
<dbReference type="PANTHER" id="PTHR38459">
    <property type="entry name" value="PROPHAGE BACTOPRENOL-LINKED GLUCOSE TRANSLOCASE HOMOLOG"/>
    <property type="match status" value="1"/>
</dbReference>
<evidence type="ECO:0000256" key="6">
    <source>
        <dbReference type="SAM" id="Phobius"/>
    </source>
</evidence>
<protein>
    <submittedName>
        <fullName evidence="8">GtrA-like protein</fullName>
    </submittedName>
</protein>
<organism evidence="8 9">
    <name type="scientific">Rubellimicrobium mesophilum DSM 19309</name>
    <dbReference type="NCBI Taxonomy" id="442562"/>
    <lineage>
        <taxon>Bacteria</taxon>
        <taxon>Pseudomonadati</taxon>
        <taxon>Pseudomonadota</taxon>
        <taxon>Alphaproteobacteria</taxon>
        <taxon>Rhodobacterales</taxon>
        <taxon>Roseobacteraceae</taxon>
        <taxon>Rubellimicrobium</taxon>
    </lineage>
</organism>
<dbReference type="Pfam" id="PF04138">
    <property type="entry name" value="GtrA_DPMS_TM"/>
    <property type="match status" value="1"/>
</dbReference>
<feature type="transmembrane region" description="Helical" evidence="6">
    <location>
        <begin position="64"/>
        <end position="84"/>
    </location>
</feature>
<evidence type="ECO:0000313" key="9">
    <source>
        <dbReference type="Proteomes" id="UP000019666"/>
    </source>
</evidence>
<evidence type="ECO:0000313" key="8">
    <source>
        <dbReference type="EMBL" id="EYD78401.1"/>
    </source>
</evidence>
<keyword evidence="9" id="KW-1185">Reference proteome</keyword>
<evidence type="ECO:0000256" key="5">
    <source>
        <dbReference type="ARBA" id="ARBA00023136"/>
    </source>
</evidence>
<proteinExistence type="inferred from homology"/>
<reference evidence="8 9" key="1">
    <citation type="submission" date="2013-02" db="EMBL/GenBank/DDBJ databases">
        <authorList>
            <person name="Fiebig A."/>
            <person name="Goeker M."/>
            <person name="Klenk H.-P.P."/>
        </authorList>
    </citation>
    <scope>NUCLEOTIDE SEQUENCE [LARGE SCALE GENOMIC DNA]</scope>
    <source>
        <strain evidence="8 9">DSM 19309</strain>
    </source>
</reference>
<feature type="domain" description="GtrA/DPMS transmembrane" evidence="7">
    <location>
        <begin position="1"/>
        <end position="125"/>
    </location>
</feature>
<dbReference type="InterPro" id="IPR007267">
    <property type="entry name" value="GtrA_DPMS_TM"/>
</dbReference>
<gene>
    <name evidence="8" type="ORF">Rumeso_00012</name>
</gene>
<keyword evidence="5 6" id="KW-0472">Membrane</keyword>
<dbReference type="Proteomes" id="UP000019666">
    <property type="component" value="Unassembled WGS sequence"/>
</dbReference>